<reference evidence="1" key="1">
    <citation type="journal article" date="2019" name="BMC Genomics">
        <title>A new reference genome for Sorghum bicolor reveals high levels of sequence similarity between sweet and grain genotypes: implications for the genetics of sugar metabolism.</title>
        <authorList>
            <person name="Cooper E.A."/>
            <person name="Brenton Z.W."/>
            <person name="Flinn B.S."/>
            <person name="Jenkins J."/>
            <person name="Shu S."/>
            <person name="Flowers D."/>
            <person name="Luo F."/>
            <person name="Wang Y."/>
            <person name="Xia P."/>
            <person name="Barry K."/>
            <person name="Daum C."/>
            <person name="Lipzen A."/>
            <person name="Yoshinaga Y."/>
            <person name="Schmutz J."/>
            <person name="Saski C."/>
            <person name="Vermerris W."/>
            <person name="Kresovich S."/>
        </authorList>
    </citation>
    <scope>NUCLEOTIDE SEQUENCE</scope>
</reference>
<accession>A0A921QS25</accession>
<organism evidence="1 2">
    <name type="scientific">Sorghum bicolor</name>
    <name type="common">Sorghum</name>
    <name type="synonym">Sorghum vulgare</name>
    <dbReference type="NCBI Taxonomy" id="4558"/>
    <lineage>
        <taxon>Eukaryota</taxon>
        <taxon>Viridiplantae</taxon>
        <taxon>Streptophyta</taxon>
        <taxon>Embryophyta</taxon>
        <taxon>Tracheophyta</taxon>
        <taxon>Spermatophyta</taxon>
        <taxon>Magnoliopsida</taxon>
        <taxon>Liliopsida</taxon>
        <taxon>Poales</taxon>
        <taxon>Poaceae</taxon>
        <taxon>PACMAD clade</taxon>
        <taxon>Panicoideae</taxon>
        <taxon>Andropogonodae</taxon>
        <taxon>Andropogoneae</taxon>
        <taxon>Sorghinae</taxon>
        <taxon>Sorghum</taxon>
    </lineage>
</organism>
<comment type="caution">
    <text evidence="1">The sequence shown here is derived from an EMBL/GenBank/DDBJ whole genome shotgun (WGS) entry which is preliminary data.</text>
</comment>
<gene>
    <name evidence="1" type="ORF">BDA96_06G092700</name>
</gene>
<proteinExistence type="predicted"/>
<evidence type="ECO:0000313" key="2">
    <source>
        <dbReference type="Proteomes" id="UP000807115"/>
    </source>
</evidence>
<reference evidence="1" key="2">
    <citation type="submission" date="2020-10" db="EMBL/GenBank/DDBJ databases">
        <authorList>
            <person name="Cooper E.A."/>
            <person name="Brenton Z.W."/>
            <person name="Flinn B.S."/>
            <person name="Jenkins J."/>
            <person name="Shu S."/>
            <person name="Flowers D."/>
            <person name="Luo F."/>
            <person name="Wang Y."/>
            <person name="Xia P."/>
            <person name="Barry K."/>
            <person name="Daum C."/>
            <person name="Lipzen A."/>
            <person name="Yoshinaga Y."/>
            <person name="Schmutz J."/>
            <person name="Saski C."/>
            <person name="Vermerris W."/>
            <person name="Kresovich S."/>
        </authorList>
    </citation>
    <scope>NUCLEOTIDE SEQUENCE</scope>
</reference>
<dbReference type="Proteomes" id="UP000807115">
    <property type="component" value="Chromosome 6"/>
</dbReference>
<protein>
    <submittedName>
        <fullName evidence="1">Uncharacterized protein</fullName>
    </submittedName>
</protein>
<dbReference type="EMBL" id="CM027685">
    <property type="protein sequence ID" value="KAG0525847.1"/>
    <property type="molecule type" value="Genomic_DNA"/>
</dbReference>
<dbReference type="AlphaFoldDB" id="A0A921QS25"/>
<evidence type="ECO:0000313" key="1">
    <source>
        <dbReference type="EMBL" id="KAG0525847.1"/>
    </source>
</evidence>
<name>A0A921QS25_SORBI</name>
<sequence length="147" mass="16237">MAPGSAELNKALLLVESWISQTAKGINKRTDTYKRVCLLLSLSGAGDDTALRRTMPINRRMETGQRQRQRQCYSAQFFSSSRLLDSLGTRLVRPRFLPGSSRFCFCLLRSKSCRAAIISPPARASGVNSLPTLTDSFCPLARLARPG</sequence>